<dbReference type="CDD" id="cd08033">
    <property type="entry name" value="LARP_6"/>
    <property type="match status" value="1"/>
</dbReference>
<name>A0A3M6T7D4_POCDA</name>
<dbReference type="Gene3D" id="3.30.70.330">
    <property type="match status" value="1"/>
</dbReference>
<keyword evidence="2 4" id="KW-0694">RNA-binding</keyword>
<dbReference type="PANTHER" id="PTHR22792">
    <property type="entry name" value="LUPUS LA PROTEIN-RELATED"/>
    <property type="match status" value="1"/>
</dbReference>
<accession>A0A3M6T7D4</accession>
<dbReference type="OMA" id="VKRNKMG"/>
<dbReference type="EMBL" id="RCHS01004177">
    <property type="protein sequence ID" value="RMX37251.1"/>
    <property type="molecule type" value="Genomic_DNA"/>
</dbReference>
<sequence length="463" mass="50937">MADDQREESLQGKNAEKVEASPKLLLNGQEVSSTACSDHDVAGSSHSEDEVDRKYRRSPVDSHSDNDGKDGTEPFQPPSDELAEKIVSQVEFYLGDDNLAKDAFLLKHVRRNKEGYVNLKLITSFKKVKTLTKDYRVVAEALEKSKELSLNSEKTKVRRNVPLPSELLERNPGRTVVVTRLENATMEGVSEIFSKCGEIELIRIIRPGKPIPADLKSYFAKHPELEKETTAVVAFETMAAAARACSELSKEGGMKVVELGKHGAKKEKSKSKTKSKERGSDGGRDSDEEHDDSKKKRRNRKKDKRVQELMGKNSDDSMSSSCSSDTDNSYSSFSTCRRRYNSGGSPTPERAGSPTTSPRTLGIGARRSPQSSPELPRKLANISVKEGSNSAPNSTPNSPWSQRRKFGSPNSSHSQKSSPLVDSTSPRHRMIQLEGVQRLPKGPDGTRGFHAGFGRGRPIIAVA</sequence>
<dbReference type="InterPro" id="IPR045180">
    <property type="entry name" value="La_dom_prot"/>
</dbReference>
<protein>
    <submittedName>
        <fullName evidence="8">Uncharacterized protein</fullName>
    </submittedName>
</protein>
<evidence type="ECO:0000256" key="5">
    <source>
        <dbReference type="SAM" id="MobiDB-lite"/>
    </source>
</evidence>
<dbReference type="SUPFAM" id="SSF46785">
    <property type="entry name" value="Winged helix' DNA-binding domain"/>
    <property type="match status" value="1"/>
</dbReference>
<evidence type="ECO:0000256" key="2">
    <source>
        <dbReference type="ARBA" id="ARBA00022884"/>
    </source>
</evidence>
<dbReference type="InterPro" id="IPR036388">
    <property type="entry name" value="WH-like_DNA-bd_sf"/>
</dbReference>
<feature type="region of interest" description="Disordered" evidence="5">
    <location>
        <begin position="1"/>
        <end position="79"/>
    </location>
</feature>
<dbReference type="SUPFAM" id="SSF54928">
    <property type="entry name" value="RNA-binding domain, RBD"/>
    <property type="match status" value="1"/>
</dbReference>
<dbReference type="OrthoDB" id="435402at2759"/>
<dbReference type="PRINTS" id="PR00302">
    <property type="entry name" value="LUPUSLA"/>
</dbReference>
<dbReference type="InterPro" id="IPR006630">
    <property type="entry name" value="La_HTH"/>
</dbReference>
<dbReference type="InterPro" id="IPR036390">
    <property type="entry name" value="WH_DNA-bd_sf"/>
</dbReference>
<comment type="caution">
    <text evidence="8">The sequence shown here is derived from an EMBL/GenBank/DDBJ whole genome shotgun (WGS) entry which is preliminary data.</text>
</comment>
<proteinExistence type="predicted"/>
<evidence type="ECO:0000313" key="9">
    <source>
        <dbReference type="Proteomes" id="UP000275408"/>
    </source>
</evidence>
<evidence type="ECO:0000256" key="1">
    <source>
        <dbReference type="ARBA" id="ARBA00004123"/>
    </source>
</evidence>
<dbReference type="Pfam" id="PF12901">
    <property type="entry name" value="SUZ-C"/>
    <property type="match status" value="1"/>
</dbReference>
<dbReference type="GO" id="GO:0005634">
    <property type="term" value="C:nucleus"/>
    <property type="evidence" value="ECO:0007669"/>
    <property type="project" value="UniProtKB-SubCell"/>
</dbReference>
<keyword evidence="3" id="KW-0539">Nucleus</keyword>
<feature type="compositionally biased region" description="Basic residues" evidence="5">
    <location>
        <begin position="262"/>
        <end position="273"/>
    </location>
</feature>
<dbReference type="AlphaFoldDB" id="A0A3M6T7D4"/>
<feature type="domain" description="HTH La-type RNA-binding" evidence="6">
    <location>
        <begin position="76"/>
        <end position="167"/>
    </location>
</feature>
<dbReference type="GO" id="GO:0003729">
    <property type="term" value="F:mRNA binding"/>
    <property type="evidence" value="ECO:0007669"/>
    <property type="project" value="TreeGrafter"/>
</dbReference>
<dbReference type="PANTHER" id="PTHR22792:SF140">
    <property type="entry name" value="ACHILLES, ISOFORM A"/>
    <property type="match status" value="1"/>
</dbReference>
<dbReference type="InterPro" id="IPR024642">
    <property type="entry name" value="SUZ-C"/>
</dbReference>
<organism evidence="8 9">
    <name type="scientific">Pocillopora damicornis</name>
    <name type="common">Cauliflower coral</name>
    <name type="synonym">Millepora damicornis</name>
    <dbReference type="NCBI Taxonomy" id="46731"/>
    <lineage>
        <taxon>Eukaryota</taxon>
        <taxon>Metazoa</taxon>
        <taxon>Cnidaria</taxon>
        <taxon>Anthozoa</taxon>
        <taxon>Hexacorallia</taxon>
        <taxon>Scleractinia</taxon>
        <taxon>Astrocoeniina</taxon>
        <taxon>Pocilloporidae</taxon>
        <taxon>Pocillopora</taxon>
    </lineage>
</organism>
<feature type="compositionally biased region" description="Low complexity" evidence="5">
    <location>
        <begin position="388"/>
        <end position="401"/>
    </location>
</feature>
<dbReference type="InterPro" id="IPR035979">
    <property type="entry name" value="RBD_domain_sf"/>
</dbReference>
<dbReference type="SMART" id="SM00715">
    <property type="entry name" value="LA"/>
    <property type="match status" value="1"/>
</dbReference>
<evidence type="ECO:0000259" key="7">
    <source>
        <dbReference type="PROSITE" id="PS51938"/>
    </source>
</evidence>
<gene>
    <name evidence="8" type="ORF">pdam_00011395</name>
</gene>
<dbReference type="PROSITE" id="PS50961">
    <property type="entry name" value="HTH_LA"/>
    <property type="match status" value="1"/>
</dbReference>
<dbReference type="FunFam" id="1.10.10.10:FF:000158">
    <property type="entry name" value="La ribonucleoprotein domain family member 7"/>
    <property type="match status" value="1"/>
</dbReference>
<dbReference type="Pfam" id="PF05383">
    <property type="entry name" value="La"/>
    <property type="match status" value="1"/>
</dbReference>
<feature type="region of interest" description="Disordered" evidence="5">
    <location>
        <begin position="257"/>
        <end position="463"/>
    </location>
</feature>
<reference evidence="8 9" key="1">
    <citation type="journal article" date="2018" name="Sci. Rep.">
        <title>Comparative analysis of the Pocillopora damicornis genome highlights role of immune system in coral evolution.</title>
        <authorList>
            <person name="Cunning R."/>
            <person name="Bay R.A."/>
            <person name="Gillette P."/>
            <person name="Baker A.C."/>
            <person name="Traylor-Knowles N."/>
        </authorList>
    </citation>
    <scope>NUCLEOTIDE SEQUENCE [LARGE SCALE GENOMIC DNA]</scope>
    <source>
        <strain evidence="8">RSMAS</strain>
        <tissue evidence="8">Whole animal</tissue>
    </source>
</reference>
<feature type="compositionally biased region" description="Basic residues" evidence="5">
    <location>
        <begin position="295"/>
        <end position="304"/>
    </location>
</feature>
<comment type="subcellular location">
    <subcellularLocation>
        <location evidence="1">Nucleus</location>
    </subcellularLocation>
</comment>
<feature type="domain" description="SUZ-C" evidence="7">
    <location>
        <begin position="395"/>
        <end position="453"/>
    </location>
</feature>
<evidence type="ECO:0000313" key="8">
    <source>
        <dbReference type="EMBL" id="RMX37251.1"/>
    </source>
</evidence>
<feature type="compositionally biased region" description="Basic and acidic residues" evidence="5">
    <location>
        <begin position="37"/>
        <end position="72"/>
    </location>
</feature>
<dbReference type="Gene3D" id="1.10.10.10">
    <property type="entry name" value="Winged helix-like DNA-binding domain superfamily/Winged helix DNA-binding domain"/>
    <property type="match status" value="1"/>
</dbReference>
<feature type="compositionally biased region" description="Low complexity" evidence="5">
    <location>
        <begin position="408"/>
        <end position="418"/>
    </location>
</feature>
<dbReference type="InterPro" id="IPR012677">
    <property type="entry name" value="Nucleotide-bd_a/b_plait_sf"/>
</dbReference>
<dbReference type="GO" id="GO:0006396">
    <property type="term" value="P:RNA processing"/>
    <property type="evidence" value="ECO:0007669"/>
    <property type="project" value="InterPro"/>
</dbReference>
<feature type="compositionally biased region" description="Basic and acidic residues" evidence="5">
    <location>
        <begin position="7"/>
        <end position="20"/>
    </location>
</feature>
<dbReference type="InterPro" id="IPR002344">
    <property type="entry name" value="Lupus_La"/>
</dbReference>
<evidence type="ECO:0000256" key="3">
    <source>
        <dbReference type="ARBA" id="ARBA00023242"/>
    </source>
</evidence>
<evidence type="ECO:0000256" key="4">
    <source>
        <dbReference type="PROSITE-ProRule" id="PRU00332"/>
    </source>
</evidence>
<feature type="compositionally biased region" description="Low complexity" evidence="5">
    <location>
        <begin position="316"/>
        <end position="334"/>
    </location>
</feature>
<keyword evidence="9" id="KW-1185">Reference proteome</keyword>
<dbReference type="STRING" id="46731.A0A3M6T7D4"/>
<dbReference type="GO" id="GO:1990904">
    <property type="term" value="C:ribonucleoprotein complex"/>
    <property type="evidence" value="ECO:0007669"/>
    <property type="project" value="InterPro"/>
</dbReference>
<dbReference type="PROSITE" id="PS51938">
    <property type="entry name" value="SUZ_C"/>
    <property type="match status" value="1"/>
</dbReference>
<evidence type="ECO:0000259" key="6">
    <source>
        <dbReference type="PROSITE" id="PS50961"/>
    </source>
</evidence>
<dbReference type="Proteomes" id="UP000275408">
    <property type="component" value="Unassembled WGS sequence"/>
</dbReference>
<feature type="compositionally biased region" description="Basic and acidic residues" evidence="5">
    <location>
        <begin position="274"/>
        <end position="294"/>
    </location>
</feature>